<dbReference type="EMBL" id="JAROAV010000031">
    <property type="protein sequence ID" value="MDF8264983.1"/>
    <property type="molecule type" value="Genomic_DNA"/>
</dbReference>
<evidence type="ECO:0000313" key="5">
    <source>
        <dbReference type="Proteomes" id="UP001528912"/>
    </source>
</evidence>
<evidence type="ECO:0000256" key="1">
    <source>
        <dbReference type="ARBA" id="ARBA00022679"/>
    </source>
</evidence>
<dbReference type="CDD" id="cd04301">
    <property type="entry name" value="NAT_SF"/>
    <property type="match status" value="1"/>
</dbReference>
<dbReference type="EC" id="2.3.1.-" evidence="4"/>
<evidence type="ECO:0000256" key="2">
    <source>
        <dbReference type="ARBA" id="ARBA00023315"/>
    </source>
</evidence>
<comment type="caution">
    <text evidence="4">The sequence shown here is derived from an EMBL/GenBank/DDBJ whole genome shotgun (WGS) entry which is preliminary data.</text>
</comment>
<dbReference type="Proteomes" id="UP001528912">
    <property type="component" value="Unassembled WGS sequence"/>
</dbReference>
<proteinExistence type="predicted"/>
<dbReference type="InterPro" id="IPR056934">
    <property type="entry name" value="SH3_Rv0428c"/>
</dbReference>
<dbReference type="Pfam" id="PF24551">
    <property type="entry name" value="SH3_Rv0428c"/>
    <property type="match status" value="1"/>
</dbReference>
<dbReference type="InterPro" id="IPR050832">
    <property type="entry name" value="Bact_Acetyltransf"/>
</dbReference>
<feature type="domain" description="N-acetyltransferase" evidence="3">
    <location>
        <begin position="205"/>
        <end position="335"/>
    </location>
</feature>
<dbReference type="PANTHER" id="PTHR43877">
    <property type="entry name" value="AMINOALKYLPHOSPHONATE N-ACETYLTRANSFERASE-RELATED-RELATED"/>
    <property type="match status" value="1"/>
</dbReference>
<dbReference type="InterPro" id="IPR016181">
    <property type="entry name" value="Acyl_CoA_acyltransferase"/>
</dbReference>
<keyword evidence="1 4" id="KW-0808">Transferase</keyword>
<organism evidence="4 5">
    <name type="scientific">Luteipulveratus flavus</name>
    <dbReference type="NCBI Taxonomy" id="3031728"/>
    <lineage>
        <taxon>Bacteria</taxon>
        <taxon>Bacillati</taxon>
        <taxon>Actinomycetota</taxon>
        <taxon>Actinomycetes</taxon>
        <taxon>Micrococcales</taxon>
        <taxon>Dermacoccaceae</taxon>
        <taxon>Luteipulveratus</taxon>
    </lineage>
</organism>
<sequence length="335" mass="36428">MNDDPSEPHLTASLRVGMRIVVRFAIAGDGDASEGGPTLTDAVGELLRIDERALVVRTRRGEVTVEQSRVVAAKEIPPAPSRRGRPHLAVSMTDLQELMVEGMPPLHQEWLGRWLLRSSDGYTGRGNSVLPLGDPGVPLDDAMSRVQAWYAERGRPPLVQLYGPTGFDVARDELGAWALAHGWRVFQQTLVLTGPVEALAAAPAPGLEVAVHDRADDAWFAGATAREQEHADTLRAMLARIEDASYLVASHGDEVGAIGRVAYGSAWAGVFALHVRPDLRRRGLGRALLRAAGQDAQSRGVRSAYLQVSADNEAAVELYRSLGFDTHHEYWYARP</sequence>
<name>A0ABT6C7Y5_9MICO</name>
<dbReference type="GO" id="GO:0016746">
    <property type="term" value="F:acyltransferase activity"/>
    <property type="evidence" value="ECO:0007669"/>
    <property type="project" value="UniProtKB-KW"/>
</dbReference>
<dbReference type="SUPFAM" id="SSF55729">
    <property type="entry name" value="Acyl-CoA N-acyltransferases (Nat)"/>
    <property type="match status" value="1"/>
</dbReference>
<dbReference type="Gene3D" id="3.40.630.30">
    <property type="match status" value="1"/>
</dbReference>
<dbReference type="InterPro" id="IPR000182">
    <property type="entry name" value="GNAT_dom"/>
</dbReference>
<keyword evidence="2 4" id="KW-0012">Acyltransferase</keyword>
<dbReference type="RefSeq" id="WP_277192356.1">
    <property type="nucleotide sequence ID" value="NZ_JAROAV010000031.1"/>
</dbReference>
<dbReference type="Pfam" id="PF24553">
    <property type="entry name" value="Rv0428c_C"/>
    <property type="match status" value="1"/>
</dbReference>
<dbReference type="PANTHER" id="PTHR43877:SF1">
    <property type="entry name" value="ACETYLTRANSFERASE"/>
    <property type="match status" value="1"/>
</dbReference>
<keyword evidence="5" id="KW-1185">Reference proteome</keyword>
<evidence type="ECO:0000313" key="4">
    <source>
        <dbReference type="EMBL" id="MDF8264983.1"/>
    </source>
</evidence>
<dbReference type="PROSITE" id="PS51186">
    <property type="entry name" value="GNAT"/>
    <property type="match status" value="1"/>
</dbReference>
<gene>
    <name evidence="4" type="ORF">P4R38_12070</name>
</gene>
<evidence type="ECO:0000259" key="3">
    <source>
        <dbReference type="PROSITE" id="PS51186"/>
    </source>
</evidence>
<reference evidence="4 5" key="1">
    <citation type="submission" date="2023-03" db="EMBL/GenBank/DDBJ databases">
        <title>YIM 133296 draft genome.</title>
        <authorList>
            <person name="Xiong L."/>
        </authorList>
    </citation>
    <scope>NUCLEOTIDE SEQUENCE [LARGE SCALE GENOMIC DNA]</scope>
    <source>
        <strain evidence="4 5">YIM 133296</strain>
    </source>
</reference>
<protein>
    <submittedName>
        <fullName evidence="4">GNAT family N-acetyltransferase</fullName>
        <ecNumber evidence="4">2.3.1.-</ecNumber>
    </submittedName>
</protein>
<dbReference type="InterPro" id="IPR056935">
    <property type="entry name" value="Rv0428c-like_C"/>
</dbReference>
<accession>A0ABT6C7Y5</accession>